<evidence type="ECO:0000313" key="2">
    <source>
        <dbReference type="EMBL" id="AEQ22219.1"/>
    </source>
</evidence>
<dbReference type="Proteomes" id="UP000007093">
    <property type="component" value="Chromosome"/>
</dbReference>
<dbReference type="InterPro" id="IPR052942">
    <property type="entry name" value="LPS_cholinephosphotransferase"/>
</dbReference>
<protein>
    <recommendedName>
        <fullName evidence="1">LicD/FKTN/FKRP nucleotidyltransferase domain-containing protein</fullName>
    </recommendedName>
</protein>
<sequence length="320" mass="37995">MITLNIKLPDHFLDEEVQDGFLVSQKRKEVWAVELDLLTEFDRVCKKYKLRYFADGGTLLGAIRHGGFIPWDDDIDLAMFRDDYDKLCSIALHEFKNPYFFQTEYTDRGSLRGHAQLRNSNTTAILRNSLNCKYKFNQGIFIDIFPMDSVTENQSKFLIQGIKVTFYKWLSRIMSRSTDTYANQSGNIKRDLIMKIFYIFLKTPLKNLFLDYDMYYKMFEDNCTKYNEENTEFISLLSFQFFNKRNFKYRVDYDECFEAKFEFITIPVMNNYERVLNMNFGDWKKFIIGTSDHGTVFFDTEKSYKKYIEDSGASKNGVCK</sequence>
<name>G4Q6S0_ACIIR</name>
<dbReference type="InterPro" id="IPR007074">
    <property type="entry name" value="LicD/FKTN/FKRP_NTP_transf"/>
</dbReference>
<dbReference type="EMBL" id="CP003058">
    <property type="protein sequence ID" value="AEQ22219.1"/>
    <property type="molecule type" value="Genomic_DNA"/>
</dbReference>
<dbReference type="RefSeq" id="WP_014128395.1">
    <property type="nucleotide sequence ID" value="NC_016077.1"/>
</dbReference>
<dbReference type="AlphaFoldDB" id="G4Q6S0"/>
<dbReference type="Pfam" id="PF04991">
    <property type="entry name" value="LicD"/>
    <property type="match status" value="1"/>
</dbReference>
<gene>
    <name evidence="2" type="ordered locus">Acin_0991</name>
</gene>
<dbReference type="GO" id="GO:0009100">
    <property type="term" value="P:glycoprotein metabolic process"/>
    <property type="evidence" value="ECO:0007669"/>
    <property type="project" value="UniProtKB-ARBA"/>
</dbReference>
<dbReference type="PATRIC" id="fig|568816.4.peg.954"/>
<accession>G4Q6S0</accession>
<reference evidence="2 3" key="1">
    <citation type="journal article" date="2011" name="J. Bacteriol.">
        <title>Complete genome sequence of Acidaminococcus intestini RYC-MR95, a Gram-negative bacterium from the phylum Firmicutes.</title>
        <authorList>
            <person name="D'Auria G."/>
            <person name="Galan J.C."/>
            <person name="Rodriguez-Alcayna M."/>
            <person name="Moya A."/>
            <person name="Baquero F."/>
            <person name="Latorre A."/>
        </authorList>
    </citation>
    <scope>NUCLEOTIDE SEQUENCE [LARGE SCALE GENOMIC DNA]</scope>
    <source>
        <strain evidence="2 3">RyC-MR95</strain>
    </source>
</reference>
<dbReference type="PANTHER" id="PTHR43404:SF2">
    <property type="entry name" value="LIPOPOLYSACCHARIDE CHOLINEPHOSPHOTRANSFERASE LICD"/>
    <property type="match status" value="1"/>
</dbReference>
<dbReference type="STRING" id="568816.Acin_0991"/>
<organism evidence="2 3">
    <name type="scientific">Acidaminococcus intestini (strain RyC-MR95)</name>
    <dbReference type="NCBI Taxonomy" id="568816"/>
    <lineage>
        <taxon>Bacteria</taxon>
        <taxon>Bacillati</taxon>
        <taxon>Bacillota</taxon>
        <taxon>Negativicutes</taxon>
        <taxon>Acidaminococcales</taxon>
        <taxon>Acidaminococcaceae</taxon>
        <taxon>Acidaminococcus</taxon>
    </lineage>
</organism>
<proteinExistence type="predicted"/>
<dbReference type="eggNOG" id="COG3475">
    <property type="taxonomic scope" value="Bacteria"/>
</dbReference>
<keyword evidence="3" id="KW-1185">Reference proteome</keyword>
<dbReference type="PANTHER" id="PTHR43404">
    <property type="entry name" value="LIPOPOLYSACCHARIDE CHOLINEPHOSPHOTRANSFERASE LICD"/>
    <property type="match status" value="1"/>
</dbReference>
<evidence type="ECO:0000259" key="1">
    <source>
        <dbReference type="Pfam" id="PF04991"/>
    </source>
</evidence>
<dbReference type="KEGG" id="ain:Acin_0991"/>
<feature type="domain" description="LicD/FKTN/FKRP nucleotidyltransferase" evidence="1">
    <location>
        <begin position="45"/>
        <end position="281"/>
    </location>
</feature>
<dbReference type="GeneID" id="92878766"/>
<dbReference type="InParanoid" id="G4Q6S0"/>
<dbReference type="HOGENOM" id="CLU_075543_0_0_9"/>
<evidence type="ECO:0000313" key="3">
    <source>
        <dbReference type="Proteomes" id="UP000007093"/>
    </source>
</evidence>